<evidence type="ECO:0000256" key="1">
    <source>
        <dbReference type="SAM" id="Phobius"/>
    </source>
</evidence>
<accession>A0A0N5BNI4</accession>
<evidence type="ECO:0000313" key="3">
    <source>
        <dbReference type="WBParaSite" id="SPAL_0000746300.1"/>
    </source>
</evidence>
<protein>
    <submittedName>
        <fullName evidence="3">7TM_GPCR_Srx domain-containing protein</fullName>
    </submittedName>
</protein>
<keyword evidence="1" id="KW-0472">Membrane</keyword>
<dbReference type="WBParaSite" id="SPAL_0000746300.1">
    <property type="protein sequence ID" value="SPAL_0000746300.1"/>
    <property type="gene ID" value="SPAL_0000746300"/>
</dbReference>
<feature type="transmembrane region" description="Helical" evidence="1">
    <location>
        <begin position="36"/>
        <end position="58"/>
    </location>
</feature>
<organism evidence="2 3">
    <name type="scientific">Strongyloides papillosus</name>
    <name type="common">Intestinal threadworm</name>
    <dbReference type="NCBI Taxonomy" id="174720"/>
    <lineage>
        <taxon>Eukaryota</taxon>
        <taxon>Metazoa</taxon>
        <taxon>Ecdysozoa</taxon>
        <taxon>Nematoda</taxon>
        <taxon>Chromadorea</taxon>
        <taxon>Rhabditida</taxon>
        <taxon>Tylenchina</taxon>
        <taxon>Panagrolaimomorpha</taxon>
        <taxon>Strongyloidoidea</taxon>
        <taxon>Strongyloididae</taxon>
        <taxon>Strongyloides</taxon>
    </lineage>
</organism>
<keyword evidence="1" id="KW-1133">Transmembrane helix</keyword>
<name>A0A0N5BNI4_STREA</name>
<sequence length="67" mass="7876">MTMTITSSIRHIFNVIQGNESVTLSNEEKIAVLQHIFLFAQILIYTGIVIFQIFKILWVPYPFMFIR</sequence>
<dbReference type="AlphaFoldDB" id="A0A0N5BNI4"/>
<evidence type="ECO:0000313" key="2">
    <source>
        <dbReference type="Proteomes" id="UP000046392"/>
    </source>
</evidence>
<keyword evidence="2" id="KW-1185">Reference proteome</keyword>
<dbReference type="Proteomes" id="UP000046392">
    <property type="component" value="Unplaced"/>
</dbReference>
<reference evidence="3" key="1">
    <citation type="submission" date="2017-02" db="UniProtKB">
        <authorList>
            <consortium name="WormBaseParasite"/>
        </authorList>
    </citation>
    <scope>IDENTIFICATION</scope>
</reference>
<keyword evidence="1" id="KW-0812">Transmembrane</keyword>
<proteinExistence type="predicted"/>